<comment type="caution">
    <text evidence="2">The sequence shown here is derived from an EMBL/GenBank/DDBJ whole genome shotgun (WGS) entry which is preliminary data.</text>
</comment>
<dbReference type="Proteomes" id="UP001208690">
    <property type="component" value="Unassembled WGS sequence"/>
</dbReference>
<name>A0ABT3B9K9_9RHOB</name>
<gene>
    <name evidence="2" type="ORF">MUB52_02355</name>
</gene>
<dbReference type="RefSeq" id="WP_263842577.1">
    <property type="nucleotide sequence ID" value="NZ_JALIEB010000001.1"/>
</dbReference>
<dbReference type="InterPro" id="IPR021395">
    <property type="entry name" value="DUF3035"/>
</dbReference>
<dbReference type="Pfam" id="PF11233">
    <property type="entry name" value="DUF3035"/>
    <property type="match status" value="1"/>
</dbReference>
<reference evidence="2 3" key="1">
    <citation type="submission" date="2022-04" db="EMBL/GenBank/DDBJ databases">
        <title>Roseobacter sp. WL0113 is a bacterium isolated from neritic sediment.</title>
        <authorList>
            <person name="Wang L."/>
            <person name="He W."/>
            <person name="Zhang D.-F."/>
        </authorList>
    </citation>
    <scope>NUCLEOTIDE SEQUENCE [LARGE SCALE GENOMIC DNA]</scope>
    <source>
        <strain evidence="2 3">WL0113</strain>
    </source>
</reference>
<keyword evidence="1" id="KW-0732">Signal</keyword>
<evidence type="ECO:0000313" key="3">
    <source>
        <dbReference type="Proteomes" id="UP001208690"/>
    </source>
</evidence>
<sequence>MRRIVALILITACVGACANTGLRDLRSNSRGPDEFIIEPRAPLQTPDDLTALPAPTPGQGNLTDNDPLVDAVVALGGRPSSGAGIPASDGALVTAASRFGVTPNIREDLAEADERFRKRQARFTQFRLFREDRYLQAYQRERLDAAAAAEQWRRAGARTPSFPPN</sequence>
<feature type="chain" id="PRO_5045327485" evidence="1">
    <location>
        <begin position="19"/>
        <end position="165"/>
    </location>
</feature>
<feature type="signal peptide" evidence="1">
    <location>
        <begin position="1"/>
        <end position="18"/>
    </location>
</feature>
<dbReference type="EMBL" id="JALIEB010000001">
    <property type="protein sequence ID" value="MCV3270259.1"/>
    <property type="molecule type" value="Genomic_DNA"/>
</dbReference>
<keyword evidence="3" id="KW-1185">Reference proteome</keyword>
<evidence type="ECO:0000256" key="1">
    <source>
        <dbReference type="SAM" id="SignalP"/>
    </source>
</evidence>
<accession>A0ABT3B9K9</accession>
<protein>
    <submittedName>
        <fullName evidence="2">DUF3035 domain-containing protein</fullName>
    </submittedName>
</protein>
<evidence type="ECO:0000313" key="2">
    <source>
        <dbReference type="EMBL" id="MCV3270259.1"/>
    </source>
</evidence>
<proteinExistence type="predicted"/>
<organism evidence="2 3">
    <name type="scientific">Roseobacter sinensis</name>
    <dbReference type="NCBI Taxonomy" id="2931391"/>
    <lineage>
        <taxon>Bacteria</taxon>
        <taxon>Pseudomonadati</taxon>
        <taxon>Pseudomonadota</taxon>
        <taxon>Alphaproteobacteria</taxon>
        <taxon>Rhodobacterales</taxon>
        <taxon>Roseobacteraceae</taxon>
        <taxon>Roseobacter</taxon>
    </lineage>
</organism>